<dbReference type="RefSeq" id="WP_169677472.1">
    <property type="nucleotide sequence ID" value="NZ_JABBNU010000001.1"/>
</dbReference>
<keyword evidence="2" id="KW-1185">Reference proteome</keyword>
<dbReference type="AlphaFoldDB" id="A0A848IX61"/>
<name>A0A848IX61_9BACT</name>
<evidence type="ECO:0000313" key="1">
    <source>
        <dbReference type="EMBL" id="NMM46844.1"/>
    </source>
</evidence>
<sequence>MTCKYTFLVFFCFLICCNPTEKTGKTIEVKSAKVKFQIPEYYAAYKSGLNEELDFRMQAFLKQFKGTENSPVVFVDSNDHRNTIVFFPWNEYIDLNSRVAGIYLGLLNQQFRENVNSMATSYNLLERKHYEGNSQLVKIKYEVDYDNQVQYSTNYLVSVGNRTFAIYHNTYNLGEDLEVSILALKAH</sequence>
<protein>
    <submittedName>
        <fullName evidence="1">Uncharacterized protein</fullName>
    </submittedName>
</protein>
<gene>
    <name evidence="1" type="ORF">HH304_00425</name>
</gene>
<accession>A0A848IX61</accession>
<organism evidence="1 2">
    <name type="scientific">Marinigracilibium pacificum</name>
    <dbReference type="NCBI Taxonomy" id="2729599"/>
    <lineage>
        <taxon>Bacteria</taxon>
        <taxon>Pseudomonadati</taxon>
        <taxon>Bacteroidota</taxon>
        <taxon>Cytophagia</taxon>
        <taxon>Cytophagales</taxon>
        <taxon>Flammeovirgaceae</taxon>
        <taxon>Marinigracilibium</taxon>
    </lineage>
</organism>
<proteinExistence type="predicted"/>
<comment type="caution">
    <text evidence="1">The sequence shown here is derived from an EMBL/GenBank/DDBJ whole genome shotgun (WGS) entry which is preliminary data.</text>
</comment>
<evidence type="ECO:0000313" key="2">
    <source>
        <dbReference type="Proteomes" id="UP000559010"/>
    </source>
</evidence>
<dbReference type="EMBL" id="JABBNU010000001">
    <property type="protein sequence ID" value="NMM46844.1"/>
    <property type="molecule type" value="Genomic_DNA"/>
</dbReference>
<dbReference type="Proteomes" id="UP000559010">
    <property type="component" value="Unassembled WGS sequence"/>
</dbReference>
<reference evidence="1 2" key="1">
    <citation type="submission" date="2020-04" db="EMBL/GenBank/DDBJ databases">
        <title>Flammeovirgaceae bacterium KN852 isolated from deep sea.</title>
        <authorList>
            <person name="Zhang D.-C."/>
        </authorList>
    </citation>
    <scope>NUCLEOTIDE SEQUENCE [LARGE SCALE GENOMIC DNA]</scope>
    <source>
        <strain evidence="1 2">KN852</strain>
    </source>
</reference>